<dbReference type="AlphaFoldDB" id="A0A0U5EZW4"/>
<sequence length="194" mass="21336">MPTQALCCQAEPLSRAASPVIVSRKPTQARHNGALDHDYPRPIAEPSCLLAMTSNCRALWCGSFVRPVHSGPRAGAPKECSAWAYLMHSALPAGVSTDPLTAPSLALTGYKGYARPLRHRKRIEEAFGWAKTIGGAVQTVYRGIECARFRFIMTLAAGNLPRLPKLTRLEQKMTSQTDQTRHTEQMNKPKPQQS</sequence>
<reference evidence="3" key="1">
    <citation type="submission" date="2014-09" db="EMBL/GenBank/DDBJ databases">
        <authorList>
            <person name="Illeghems K.G."/>
        </authorList>
    </citation>
    <scope>NUCLEOTIDE SEQUENCE [LARGE SCALE GENOMIC DNA]</scope>
    <source>
        <strain evidence="3">108B</strain>
    </source>
</reference>
<evidence type="ECO:0000256" key="1">
    <source>
        <dbReference type="SAM" id="MobiDB-lite"/>
    </source>
</evidence>
<dbReference type="KEGG" id="asz:ASN_2323"/>
<dbReference type="EMBL" id="LN606600">
    <property type="protein sequence ID" value="CEF41617.1"/>
    <property type="molecule type" value="Genomic_DNA"/>
</dbReference>
<accession>A0A0U5EZW4</accession>
<evidence type="ECO:0000313" key="3">
    <source>
        <dbReference type="Proteomes" id="UP000056109"/>
    </source>
</evidence>
<gene>
    <name evidence="2" type="ORF">ASN_2323</name>
</gene>
<dbReference type="PATRIC" id="fig|446692.3.peg.2408"/>
<name>A0A0U5EZW4_9PROT</name>
<evidence type="ECO:0000313" key="2">
    <source>
        <dbReference type="EMBL" id="CEF41617.1"/>
    </source>
</evidence>
<proteinExistence type="predicted"/>
<keyword evidence="3" id="KW-1185">Reference proteome</keyword>
<organism evidence="2 3">
    <name type="scientific">Acetobacter senegalensis</name>
    <dbReference type="NCBI Taxonomy" id="446692"/>
    <lineage>
        <taxon>Bacteria</taxon>
        <taxon>Pseudomonadati</taxon>
        <taxon>Pseudomonadota</taxon>
        <taxon>Alphaproteobacteria</taxon>
        <taxon>Acetobacterales</taxon>
        <taxon>Acetobacteraceae</taxon>
        <taxon>Acetobacter</taxon>
    </lineage>
</organism>
<protein>
    <recommendedName>
        <fullName evidence="4">Transposase DDE domain-containing protein</fullName>
    </recommendedName>
</protein>
<dbReference type="Proteomes" id="UP000056109">
    <property type="component" value="Chromosome I"/>
</dbReference>
<evidence type="ECO:0008006" key="4">
    <source>
        <dbReference type="Google" id="ProtNLM"/>
    </source>
</evidence>
<feature type="region of interest" description="Disordered" evidence="1">
    <location>
        <begin position="171"/>
        <end position="194"/>
    </location>
</feature>